<dbReference type="Pfam" id="PF08268">
    <property type="entry name" value="FBA_3"/>
    <property type="match status" value="1"/>
</dbReference>
<proteinExistence type="predicted"/>
<reference evidence="3" key="1">
    <citation type="journal article" date="2012" name="Nature">
        <title>A physical, genetic and functional sequence assembly of the barley genome.</title>
        <authorList>
            <consortium name="The International Barley Genome Sequencing Consortium"/>
            <person name="Mayer K.F."/>
            <person name="Waugh R."/>
            <person name="Brown J.W."/>
            <person name="Schulman A."/>
            <person name="Langridge P."/>
            <person name="Platzer M."/>
            <person name="Fincher G.B."/>
            <person name="Muehlbauer G.J."/>
            <person name="Sato K."/>
            <person name="Close T.J."/>
            <person name="Wise R.P."/>
            <person name="Stein N."/>
        </authorList>
    </citation>
    <scope>NUCLEOTIDE SEQUENCE [LARGE SCALE GENOMIC DNA]</scope>
    <source>
        <strain evidence="3">cv. Morex</strain>
    </source>
</reference>
<protein>
    <recommendedName>
        <fullName evidence="1">F-box domain-containing protein</fullName>
    </recommendedName>
</protein>
<dbReference type="PANTHER" id="PTHR31672">
    <property type="entry name" value="BNACNNG10540D PROTEIN"/>
    <property type="match status" value="1"/>
</dbReference>
<dbReference type="SMART" id="SM00256">
    <property type="entry name" value="FBOX"/>
    <property type="match status" value="1"/>
</dbReference>
<sequence length="338" mass="38030">MRHRRRLPVPDRSSREIPSEMLQEILAKLPAKDVARSCGVSRQWRGVASDPAFRSLHAASYVAPWADAQVLLIAQTHEPEEASVYSMSSCKPMAMCSVAIPVEYSLANVCNGLLCFVHRDEAGEPAVVCNPVTGETLALPRPPPLPTDCIFALGFSPPTREYKLFRLSPPFVDVYTLGDAGGWRQHTDLSLPHPDEIMDWPPQLIDGKLYLLTGDDRVLVVDVSTETCRTYHYPEHRALPPLNYELLGLEHEAMHLLYPPPVRRPFAMHPFELDGQPCFAMHATGIARGVHFWVMSPPPEDGRRPQWDLRYSFEIDRPLLSHHYAPPSAWVNDGEMLC</sequence>
<dbReference type="AlphaFoldDB" id="A0A8I7BFB4"/>
<dbReference type="SUPFAM" id="SSF81383">
    <property type="entry name" value="F-box domain"/>
    <property type="match status" value="1"/>
</dbReference>
<dbReference type="InterPro" id="IPR050796">
    <property type="entry name" value="SCF_F-box_component"/>
</dbReference>
<dbReference type="InterPro" id="IPR017451">
    <property type="entry name" value="F-box-assoc_interact_dom"/>
</dbReference>
<dbReference type="InterPro" id="IPR036047">
    <property type="entry name" value="F-box-like_dom_sf"/>
</dbReference>
<dbReference type="Pfam" id="PF12937">
    <property type="entry name" value="F-box-like"/>
    <property type="match status" value="1"/>
</dbReference>
<dbReference type="InterPro" id="IPR013187">
    <property type="entry name" value="F-box-assoc_dom_typ3"/>
</dbReference>
<reference evidence="2" key="3">
    <citation type="submission" date="2022-01" db="UniProtKB">
        <authorList>
            <consortium name="EnsemblPlants"/>
        </authorList>
    </citation>
    <scope>IDENTIFICATION</scope>
    <source>
        <strain evidence="2">subsp. vulgare</strain>
    </source>
</reference>
<dbReference type="Gene3D" id="1.20.1280.50">
    <property type="match status" value="1"/>
</dbReference>
<dbReference type="PROSITE" id="PS50181">
    <property type="entry name" value="FBOX"/>
    <property type="match status" value="1"/>
</dbReference>
<dbReference type="Proteomes" id="UP000011116">
    <property type="component" value="Chromosome 5H"/>
</dbReference>
<name>A0A8I7BFB4_HORVV</name>
<dbReference type="NCBIfam" id="TIGR01640">
    <property type="entry name" value="F_box_assoc_1"/>
    <property type="match status" value="1"/>
</dbReference>
<dbReference type="SMR" id="A0A8I7BFB4"/>
<dbReference type="EnsemblPlants" id="HORVU.MOREX.r3.5HG0509830.1">
    <property type="protein sequence ID" value="HORVU.MOREX.r3.5HG0509830.1.CDS1"/>
    <property type="gene ID" value="HORVU.MOREX.r3.5HG0509830"/>
</dbReference>
<organism evidence="2 3">
    <name type="scientific">Hordeum vulgare subsp. vulgare</name>
    <name type="common">Domesticated barley</name>
    <dbReference type="NCBI Taxonomy" id="112509"/>
    <lineage>
        <taxon>Eukaryota</taxon>
        <taxon>Viridiplantae</taxon>
        <taxon>Streptophyta</taxon>
        <taxon>Embryophyta</taxon>
        <taxon>Tracheophyta</taxon>
        <taxon>Spermatophyta</taxon>
        <taxon>Magnoliopsida</taxon>
        <taxon>Liliopsida</taxon>
        <taxon>Poales</taxon>
        <taxon>Poaceae</taxon>
        <taxon>BOP clade</taxon>
        <taxon>Pooideae</taxon>
        <taxon>Triticodae</taxon>
        <taxon>Triticeae</taxon>
        <taxon>Hordeinae</taxon>
        <taxon>Hordeum</taxon>
    </lineage>
</organism>
<evidence type="ECO:0000259" key="1">
    <source>
        <dbReference type="PROSITE" id="PS50181"/>
    </source>
</evidence>
<keyword evidence="3" id="KW-1185">Reference proteome</keyword>
<dbReference type="InterPro" id="IPR001810">
    <property type="entry name" value="F-box_dom"/>
</dbReference>
<reference evidence="2" key="2">
    <citation type="submission" date="2020-10" db="EMBL/GenBank/DDBJ databases">
        <authorList>
            <person name="Scholz U."/>
            <person name="Mascher M."/>
            <person name="Fiebig A."/>
        </authorList>
    </citation>
    <scope>NUCLEOTIDE SEQUENCE [LARGE SCALE GENOMIC DNA]</scope>
    <source>
        <strain evidence="2">cv. Morex</strain>
    </source>
</reference>
<evidence type="ECO:0000313" key="2">
    <source>
        <dbReference type="EnsemblPlants" id="HORVU.MOREX.r3.5HG0509830.1.CDS1"/>
    </source>
</evidence>
<feature type="domain" description="F-box" evidence="1">
    <location>
        <begin position="11"/>
        <end position="56"/>
    </location>
</feature>
<dbReference type="Gramene" id="HORVU.MOREX.r3.5HG0509830.1">
    <property type="protein sequence ID" value="HORVU.MOREX.r3.5HG0509830.1.CDS1"/>
    <property type="gene ID" value="HORVU.MOREX.r3.5HG0509830"/>
</dbReference>
<accession>A0A8I7BFB4</accession>
<evidence type="ECO:0000313" key="3">
    <source>
        <dbReference type="Proteomes" id="UP000011116"/>
    </source>
</evidence>
<dbReference type="Gramene" id="HORVU.MOREX.r2.5HG0423460.1">
    <property type="protein sequence ID" value="HORVU.MOREX.r2.5HG0423460.1.CDS.1"/>
    <property type="gene ID" value="HORVU.MOREX.r2.5HG0423460"/>
</dbReference>
<dbReference type="PANTHER" id="PTHR31672:SF2">
    <property type="entry name" value="F-BOX DOMAIN-CONTAINING PROTEIN"/>
    <property type="match status" value="1"/>
</dbReference>